<dbReference type="EnsemblPlants" id="TraesCS6A02G008200.1">
    <property type="protein sequence ID" value="TraesCS6A02G008200.1"/>
    <property type="gene ID" value="TraesCS6A02G008200"/>
</dbReference>
<dbReference type="Gramene" id="TraesROB_scaffold_007638_01G000300.1">
    <property type="protein sequence ID" value="TraesROB_scaffold_007638_01G000300.1"/>
    <property type="gene ID" value="TraesROB_scaffold_007638_01G000300"/>
</dbReference>
<dbReference type="OrthoDB" id="608133at2759"/>
<dbReference type="Pfam" id="PF00646">
    <property type="entry name" value="F-box"/>
    <property type="match status" value="1"/>
</dbReference>
<feature type="domain" description="F-box protein AT5G49610-like beta-propeller" evidence="2">
    <location>
        <begin position="113"/>
        <end position="363"/>
    </location>
</feature>
<keyword evidence="4" id="KW-1185">Reference proteome</keyword>
<protein>
    <submittedName>
        <fullName evidence="3">Uncharacterized protein</fullName>
    </submittedName>
</protein>
<dbReference type="InterPro" id="IPR056594">
    <property type="entry name" value="AT5G49610-like_b-prop"/>
</dbReference>
<proteinExistence type="predicted"/>
<dbReference type="InterPro" id="IPR036047">
    <property type="entry name" value="F-box-like_dom_sf"/>
</dbReference>
<reference evidence="3" key="1">
    <citation type="submission" date="2018-08" db="EMBL/GenBank/DDBJ databases">
        <authorList>
            <person name="Rossello M."/>
        </authorList>
    </citation>
    <scope>NUCLEOTIDE SEQUENCE [LARGE SCALE GENOMIC DNA]</scope>
    <source>
        <strain evidence="3">cv. Chinese Spring</strain>
    </source>
</reference>
<dbReference type="SUPFAM" id="SSF81383">
    <property type="entry name" value="F-box domain"/>
    <property type="match status" value="1"/>
</dbReference>
<dbReference type="PANTHER" id="PTHR32133:SF328">
    <property type="entry name" value="F-BOX DOMAIN-CONTAINING PROTEIN"/>
    <property type="match status" value="1"/>
</dbReference>
<dbReference type="PANTHER" id="PTHR32133">
    <property type="entry name" value="OS07G0120400 PROTEIN"/>
    <property type="match status" value="1"/>
</dbReference>
<dbReference type="OMA" id="TMIGVFM"/>
<dbReference type="InterPro" id="IPR001810">
    <property type="entry name" value="F-box_dom"/>
</dbReference>
<reference evidence="3" key="2">
    <citation type="submission" date="2018-10" db="UniProtKB">
        <authorList>
            <consortium name="EnsemblPlants"/>
        </authorList>
    </citation>
    <scope>IDENTIFICATION</scope>
</reference>
<name>A0A3B6NH74_WHEAT</name>
<dbReference type="STRING" id="4565.A0A3B6NH74"/>
<dbReference type="Gramene" id="TraesCS6A03G0016100.1">
    <property type="protein sequence ID" value="TraesCS6A03G0016100.1.CDS"/>
    <property type="gene ID" value="TraesCS6A03G0016100"/>
</dbReference>
<evidence type="ECO:0000313" key="3">
    <source>
        <dbReference type="EnsemblPlants" id="TraesCS6A02G008200.1"/>
    </source>
</evidence>
<dbReference type="Proteomes" id="UP000019116">
    <property type="component" value="Chromosome 6A"/>
</dbReference>
<dbReference type="Pfam" id="PF23635">
    <property type="entry name" value="Beta-prop_AT5G49610-like"/>
    <property type="match status" value="1"/>
</dbReference>
<dbReference type="Gramene" id="TraesCS6A02G008200.1">
    <property type="protein sequence ID" value="TraesCS6A02G008200.1"/>
    <property type="gene ID" value="TraesCS6A02G008200"/>
</dbReference>
<feature type="domain" description="F-box" evidence="1">
    <location>
        <begin position="17"/>
        <end position="55"/>
    </location>
</feature>
<sequence>MSRRRSLPAKAPPLEDEDLLGEILLRLPTQPSALPRASSVCKRWRRILSDPEFLRRFRGHHQKPPLLGFFERCVDCRPFFLPILDPPDRIPAARFSLSSIRIPYHERWDFQGCRHGLAVLINQFQRKVAVVDPITGQEHRIAFPLMGLDIDKNRYHCWYAAILCTDAEDGHVHGDCFSSTFKLALICNWDTHIFACLYESTSRVWGDTVYAQSIYSVDFSRPSVLVGNVLYWLLGRGGVLAFDSEAQSIGVIKKPADPHITSEYYIIQLLRTKDNGLGCAVLAKHIIKLWERKLNRGGVHGWVLQQKTIQLEEHFPHTMQSDITSVLMVGYDEDTNVIVLSTMIGVFMLHVDTLQVKNIMKMDSICYILFYPYRNFYTTGVFPEEMLEL</sequence>
<evidence type="ECO:0000259" key="1">
    <source>
        <dbReference type="Pfam" id="PF00646"/>
    </source>
</evidence>
<evidence type="ECO:0000259" key="2">
    <source>
        <dbReference type="Pfam" id="PF23635"/>
    </source>
</evidence>
<dbReference type="AlphaFoldDB" id="A0A3B6NH74"/>
<dbReference type="Gene3D" id="1.20.1280.50">
    <property type="match status" value="1"/>
</dbReference>
<evidence type="ECO:0000313" key="4">
    <source>
        <dbReference type="Proteomes" id="UP000019116"/>
    </source>
</evidence>
<accession>A0A3B6NH74</accession>
<organism evidence="3">
    <name type="scientific">Triticum aestivum</name>
    <name type="common">Wheat</name>
    <dbReference type="NCBI Taxonomy" id="4565"/>
    <lineage>
        <taxon>Eukaryota</taxon>
        <taxon>Viridiplantae</taxon>
        <taxon>Streptophyta</taxon>
        <taxon>Embryophyta</taxon>
        <taxon>Tracheophyta</taxon>
        <taxon>Spermatophyta</taxon>
        <taxon>Magnoliopsida</taxon>
        <taxon>Liliopsida</taxon>
        <taxon>Poales</taxon>
        <taxon>Poaceae</taxon>
        <taxon>BOP clade</taxon>
        <taxon>Pooideae</taxon>
        <taxon>Triticodae</taxon>
        <taxon>Triticeae</taxon>
        <taxon>Triticinae</taxon>
        <taxon>Triticum</taxon>
    </lineage>
</organism>